<accession>A0A8J5CIE5</accession>
<dbReference type="Proteomes" id="UP000770661">
    <property type="component" value="Unassembled WGS sequence"/>
</dbReference>
<evidence type="ECO:0000256" key="1">
    <source>
        <dbReference type="ARBA" id="ARBA00022729"/>
    </source>
</evidence>
<dbReference type="InterPro" id="IPR052387">
    <property type="entry name" value="Fibrocystin"/>
</dbReference>
<evidence type="ECO:0000259" key="2">
    <source>
        <dbReference type="Pfam" id="PF24606"/>
    </source>
</evidence>
<reference evidence="3" key="1">
    <citation type="submission" date="2020-07" db="EMBL/GenBank/DDBJ databases">
        <title>The High-quality genome of the commercially important snow crab, Chionoecetes opilio.</title>
        <authorList>
            <person name="Jeong J.-H."/>
            <person name="Ryu S."/>
        </authorList>
    </citation>
    <scope>NUCLEOTIDE SEQUENCE</scope>
    <source>
        <strain evidence="3">MADBK_172401_WGS</strain>
        <tissue evidence="3">Digestive gland</tissue>
    </source>
</reference>
<dbReference type="InterPro" id="IPR055401">
    <property type="entry name" value="CEMIP_beta-hel_dom"/>
</dbReference>
<dbReference type="PANTHER" id="PTHR46769:SF2">
    <property type="entry name" value="FIBROCYSTIN-L ISOFORM 2 PRECURSOR-RELATED"/>
    <property type="match status" value="1"/>
</dbReference>
<evidence type="ECO:0000313" key="3">
    <source>
        <dbReference type="EMBL" id="KAG0712245.1"/>
    </source>
</evidence>
<dbReference type="PANTHER" id="PTHR46769">
    <property type="entry name" value="POLYCYSTIC KIDNEY AND HEPATIC DISEASE 1 (AUTOSOMAL RECESSIVE)-LIKE 1"/>
    <property type="match status" value="1"/>
</dbReference>
<dbReference type="Pfam" id="PF24606">
    <property type="entry name" value="CEMIP_beta-hel"/>
    <property type="match status" value="1"/>
</dbReference>
<sequence length="394" mass="43235">MRPVPPATLTHWETHTLEDGTSITLAGEVALLSRNVVVEGNTYENFAADSFGGRIVVSKRTVGDVEYVGSAQLDGVELRNMGQEGFTDLDDPRYSLAYVGLGTLDTDSSYVKRSSFNLNYNVALGLLGTSGMQVEDNVVYYALDSGEWRTWKKGAMGALTDCRRINNFYAWRISSTAFYYQYYASSLITNVVSVDNRLGVNQIIYSLDLVAMLPIQRLPTPPTPVLAPKMGFSKAGTYPALYGSTHIESVTFSNYENSNCGRDIALLAHPDSEDAIHPVFVQGLTFHQTPQEDYLFIPRAKLSSVDPSDCVDMDCDGHKKVVLRDLDGSLLGVSDATAISQAEHEWDGNPSHGVGDYRIPVSLKQNDDGTQIEAVDKFPNKGKLCNYKPVASRA</sequence>
<feature type="domain" description="CEMIP beta-helix" evidence="2">
    <location>
        <begin position="68"/>
        <end position="141"/>
    </location>
</feature>
<dbReference type="EMBL" id="JACEEZ010022599">
    <property type="protein sequence ID" value="KAG0712245.1"/>
    <property type="molecule type" value="Genomic_DNA"/>
</dbReference>
<keyword evidence="1" id="KW-0732">Signal</keyword>
<comment type="caution">
    <text evidence="3">The sequence shown here is derived from an EMBL/GenBank/DDBJ whole genome shotgun (WGS) entry which is preliminary data.</text>
</comment>
<evidence type="ECO:0000313" key="4">
    <source>
        <dbReference type="Proteomes" id="UP000770661"/>
    </source>
</evidence>
<proteinExistence type="predicted"/>
<dbReference type="OrthoDB" id="6365764at2759"/>
<organism evidence="3 4">
    <name type="scientific">Chionoecetes opilio</name>
    <name type="common">Atlantic snow crab</name>
    <name type="synonym">Cancer opilio</name>
    <dbReference type="NCBI Taxonomy" id="41210"/>
    <lineage>
        <taxon>Eukaryota</taxon>
        <taxon>Metazoa</taxon>
        <taxon>Ecdysozoa</taxon>
        <taxon>Arthropoda</taxon>
        <taxon>Crustacea</taxon>
        <taxon>Multicrustacea</taxon>
        <taxon>Malacostraca</taxon>
        <taxon>Eumalacostraca</taxon>
        <taxon>Eucarida</taxon>
        <taxon>Decapoda</taxon>
        <taxon>Pleocyemata</taxon>
        <taxon>Brachyura</taxon>
        <taxon>Eubrachyura</taxon>
        <taxon>Majoidea</taxon>
        <taxon>Majidae</taxon>
        <taxon>Chionoecetes</taxon>
    </lineage>
</organism>
<protein>
    <submittedName>
        <fullName evidence="3">Fibrocystin-L</fullName>
    </submittedName>
</protein>
<dbReference type="AlphaFoldDB" id="A0A8J5CIE5"/>
<keyword evidence="4" id="KW-1185">Reference proteome</keyword>
<name>A0A8J5CIE5_CHIOP</name>
<gene>
    <name evidence="3" type="primary">PKHD1L1_1</name>
    <name evidence="3" type="ORF">GWK47_018911</name>
</gene>